<reference evidence="6 7" key="1">
    <citation type="submission" date="2019-03" db="EMBL/GenBank/DDBJ databases">
        <title>Genomic Encyclopedia of Type Strains, Phase IV (KMG-IV): sequencing the most valuable type-strain genomes for metagenomic binning, comparative biology and taxonomic classification.</title>
        <authorList>
            <person name="Goeker M."/>
        </authorList>
    </citation>
    <scope>NUCLEOTIDE SEQUENCE [LARGE SCALE GENOMIC DNA]</scope>
    <source>
        <strain evidence="6 7">DSM 45707</strain>
    </source>
</reference>
<dbReference type="Gene3D" id="3.40.190.10">
    <property type="entry name" value="Periplasmic binding protein-like II"/>
    <property type="match status" value="1"/>
</dbReference>
<evidence type="ECO:0000256" key="4">
    <source>
        <dbReference type="SAM" id="SignalP"/>
    </source>
</evidence>
<dbReference type="InterPro" id="IPR030678">
    <property type="entry name" value="Peptide/Ni-bd"/>
</dbReference>
<evidence type="ECO:0000256" key="1">
    <source>
        <dbReference type="ARBA" id="ARBA00005695"/>
    </source>
</evidence>
<dbReference type="CDD" id="cd08493">
    <property type="entry name" value="PBP2_DppA_like"/>
    <property type="match status" value="1"/>
</dbReference>
<dbReference type="OrthoDB" id="9796817at2"/>
<dbReference type="Gene3D" id="3.90.76.10">
    <property type="entry name" value="Dipeptide-binding Protein, Domain 1"/>
    <property type="match status" value="1"/>
</dbReference>
<evidence type="ECO:0000256" key="3">
    <source>
        <dbReference type="ARBA" id="ARBA00022729"/>
    </source>
</evidence>
<dbReference type="Pfam" id="PF00496">
    <property type="entry name" value="SBP_bac_5"/>
    <property type="match status" value="1"/>
</dbReference>
<dbReference type="Gene3D" id="3.10.105.10">
    <property type="entry name" value="Dipeptide-binding Protein, Domain 3"/>
    <property type="match status" value="1"/>
</dbReference>
<keyword evidence="3 4" id="KW-0732">Signal</keyword>
<proteinExistence type="inferred from homology"/>
<dbReference type="EMBL" id="SMAG01000001">
    <property type="protein sequence ID" value="TCS96937.1"/>
    <property type="molecule type" value="Genomic_DNA"/>
</dbReference>
<keyword evidence="7" id="KW-1185">Reference proteome</keyword>
<dbReference type="GO" id="GO:1904680">
    <property type="term" value="F:peptide transmembrane transporter activity"/>
    <property type="evidence" value="ECO:0007669"/>
    <property type="project" value="TreeGrafter"/>
</dbReference>
<feature type="domain" description="Solute-binding protein family 5" evidence="5">
    <location>
        <begin position="77"/>
        <end position="453"/>
    </location>
</feature>
<accession>A0A4V2UVX0</accession>
<dbReference type="GO" id="GO:0043190">
    <property type="term" value="C:ATP-binding cassette (ABC) transporter complex"/>
    <property type="evidence" value="ECO:0007669"/>
    <property type="project" value="InterPro"/>
</dbReference>
<keyword evidence="2" id="KW-0813">Transport</keyword>
<gene>
    <name evidence="6" type="ORF">EDD58_101584</name>
</gene>
<dbReference type="SUPFAM" id="SSF53850">
    <property type="entry name" value="Periplasmic binding protein-like II"/>
    <property type="match status" value="1"/>
</dbReference>
<dbReference type="PIRSF" id="PIRSF002741">
    <property type="entry name" value="MppA"/>
    <property type="match status" value="1"/>
</dbReference>
<dbReference type="InterPro" id="IPR039424">
    <property type="entry name" value="SBP_5"/>
</dbReference>
<comment type="similarity">
    <text evidence="1">Belongs to the bacterial solute-binding protein 5 family.</text>
</comment>
<evidence type="ECO:0000313" key="7">
    <source>
        <dbReference type="Proteomes" id="UP000294937"/>
    </source>
</evidence>
<sequence>MKKKYLILSIALLFVFSSILVACGGKKASGDRAKTLVFGRGADSILLDPIQVTDGESIKVASQVFDTLVEYDKGSTKIVPELADSWEASQDGLSWTFKLKQGVKFHDGTPFNAEAVVYNFNRWMDSKHPEHKGGEFAYYAYMFGGFKGDSGHVIKNVVAEDEYTVKFELNFPQGPFLSNLAMPAFSIASPTAVKKDPVKFAHNPAGGGTGPFEFVEWKKNNSITLKKNKNYWKPGLPKLDKVIFKSIPDNGSRFSNLKSGDIDMMDGLNPDDVQLIKSDSNYQLFLQEGMNVGYLAFNVEKEPFNNVKVRQALNYATNKQGIIKSFFADLGTPAVNPMPEIMWGSNKNIKDYEYNIDKAKQLLAEAGYKDGFEVDFYAMTEPRGYMPNGKKVAEYMQADFAKIGVKANIVTSDWQTYKERVGNGEHKMALFGWMGDNGDPDNFLYVLLDKDNARKPDAGNISFYKSEPLHDILIQAQRSSDQKEREQLYMKAQEIIKQDAPWIPLVHAKIPMGADAKLVGFVPHPTGSLNLHEVDFK</sequence>
<name>A0A4V2UVX0_9BACL</name>
<evidence type="ECO:0000313" key="6">
    <source>
        <dbReference type="EMBL" id="TCS96937.1"/>
    </source>
</evidence>
<feature type="chain" id="PRO_5039420841" evidence="4">
    <location>
        <begin position="23"/>
        <end position="537"/>
    </location>
</feature>
<dbReference type="InterPro" id="IPR000914">
    <property type="entry name" value="SBP_5_dom"/>
</dbReference>
<dbReference type="GO" id="GO:0015833">
    <property type="term" value="P:peptide transport"/>
    <property type="evidence" value="ECO:0007669"/>
    <property type="project" value="TreeGrafter"/>
</dbReference>
<protein>
    <submittedName>
        <fullName evidence="6">Peptide/nickel transport system substrate-binding protein</fullName>
    </submittedName>
</protein>
<dbReference type="GO" id="GO:0042597">
    <property type="term" value="C:periplasmic space"/>
    <property type="evidence" value="ECO:0007669"/>
    <property type="project" value="UniProtKB-ARBA"/>
</dbReference>
<dbReference type="AlphaFoldDB" id="A0A4V2UVX0"/>
<dbReference type="PANTHER" id="PTHR30290:SF9">
    <property type="entry name" value="OLIGOPEPTIDE-BINDING PROTEIN APPA"/>
    <property type="match status" value="1"/>
</dbReference>
<evidence type="ECO:0000256" key="2">
    <source>
        <dbReference type="ARBA" id="ARBA00022448"/>
    </source>
</evidence>
<dbReference type="Proteomes" id="UP000294937">
    <property type="component" value="Unassembled WGS sequence"/>
</dbReference>
<organism evidence="6 7">
    <name type="scientific">Hazenella coriacea</name>
    <dbReference type="NCBI Taxonomy" id="1179467"/>
    <lineage>
        <taxon>Bacteria</taxon>
        <taxon>Bacillati</taxon>
        <taxon>Bacillota</taxon>
        <taxon>Bacilli</taxon>
        <taxon>Bacillales</taxon>
        <taxon>Thermoactinomycetaceae</taxon>
        <taxon>Hazenella</taxon>
    </lineage>
</organism>
<evidence type="ECO:0000259" key="5">
    <source>
        <dbReference type="Pfam" id="PF00496"/>
    </source>
</evidence>
<comment type="caution">
    <text evidence="6">The sequence shown here is derived from an EMBL/GenBank/DDBJ whole genome shotgun (WGS) entry which is preliminary data.</text>
</comment>
<dbReference type="PROSITE" id="PS51257">
    <property type="entry name" value="PROKAR_LIPOPROTEIN"/>
    <property type="match status" value="1"/>
</dbReference>
<feature type="signal peptide" evidence="4">
    <location>
        <begin position="1"/>
        <end position="22"/>
    </location>
</feature>
<dbReference type="PANTHER" id="PTHR30290">
    <property type="entry name" value="PERIPLASMIC BINDING COMPONENT OF ABC TRANSPORTER"/>
    <property type="match status" value="1"/>
</dbReference>
<dbReference type="RefSeq" id="WP_131923312.1">
    <property type="nucleotide sequence ID" value="NZ_SMAG01000001.1"/>
</dbReference>